<dbReference type="InterPro" id="IPR041373">
    <property type="entry name" value="RT_RNaseH"/>
</dbReference>
<evidence type="ECO:0000259" key="15">
    <source>
        <dbReference type="PROSITE" id="PS50175"/>
    </source>
</evidence>
<feature type="domain" description="SCAN box" evidence="16">
    <location>
        <begin position="159"/>
        <end position="238"/>
    </location>
</feature>
<evidence type="ECO:0000256" key="4">
    <source>
        <dbReference type="ARBA" id="ARBA00022670"/>
    </source>
</evidence>
<keyword evidence="5" id="KW-0808">Transferase</keyword>
<dbReference type="InterPro" id="IPR050951">
    <property type="entry name" value="Retrovirus_Pol_polyprotein"/>
</dbReference>
<dbReference type="InterPro" id="IPR021109">
    <property type="entry name" value="Peptidase_aspartic_dom_sf"/>
</dbReference>
<dbReference type="Gene3D" id="4.10.60.10">
    <property type="entry name" value="Zinc finger, CCHC-type"/>
    <property type="match status" value="1"/>
</dbReference>
<dbReference type="SUPFAM" id="SSF56672">
    <property type="entry name" value="DNA/RNA polymerases"/>
    <property type="match status" value="1"/>
</dbReference>
<dbReference type="EMBL" id="AGCU01174823">
    <property type="status" value="NOT_ANNOTATED_CDS"/>
    <property type="molecule type" value="Genomic_DNA"/>
</dbReference>
<dbReference type="Gene3D" id="1.10.340.70">
    <property type="match status" value="1"/>
</dbReference>
<evidence type="ECO:0000256" key="8">
    <source>
        <dbReference type="ARBA" id="ARBA00022759"/>
    </source>
</evidence>
<reference evidence="19" key="4">
    <citation type="submission" date="2025-09" db="UniProtKB">
        <authorList>
            <consortium name="Ensembl"/>
        </authorList>
    </citation>
    <scope>IDENTIFICATION</scope>
</reference>
<dbReference type="HOGENOM" id="CLU_000384_42_12_1"/>
<keyword evidence="8" id="KW-0255">Endonuclease</keyword>
<dbReference type="GO" id="GO:0003676">
    <property type="term" value="F:nucleic acid binding"/>
    <property type="evidence" value="ECO:0007669"/>
    <property type="project" value="InterPro"/>
</dbReference>
<feature type="region of interest" description="Disordered" evidence="13">
    <location>
        <begin position="451"/>
        <end position="475"/>
    </location>
</feature>
<dbReference type="Pfam" id="PF17921">
    <property type="entry name" value="Integrase_H2C2"/>
    <property type="match status" value="1"/>
</dbReference>
<keyword evidence="20" id="KW-1185">Reference proteome</keyword>
<evidence type="ECO:0000256" key="11">
    <source>
        <dbReference type="ARBA" id="ARBA00039658"/>
    </source>
</evidence>
<dbReference type="OMA" id="TECEVAF"/>
<organism evidence="19 20">
    <name type="scientific">Pelodiscus sinensis</name>
    <name type="common">Chinese softshell turtle</name>
    <name type="synonym">Trionyx sinensis</name>
    <dbReference type="NCBI Taxonomy" id="13735"/>
    <lineage>
        <taxon>Eukaryota</taxon>
        <taxon>Metazoa</taxon>
        <taxon>Chordata</taxon>
        <taxon>Craniata</taxon>
        <taxon>Vertebrata</taxon>
        <taxon>Euteleostomi</taxon>
        <taxon>Archelosauria</taxon>
        <taxon>Testudinata</taxon>
        <taxon>Testudines</taxon>
        <taxon>Cryptodira</taxon>
        <taxon>Trionychia</taxon>
        <taxon>Trionychidae</taxon>
        <taxon>Pelodiscus</taxon>
    </lineage>
</organism>
<dbReference type="STRING" id="13735.ENSPSIP00000000992"/>
<dbReference type="SUPFAM" id="SSF50630">
    <property type="entry name" value="Acid proteases"/>
    <property type="match status" value="1"/>
</dbReference>
<dbReference type="CDD" id="cd09274">
    <property type="entry name" value="RNase_HI_RT_Ty3"/>
    <property type="match status" value="1"/>
</dbReference>
<dbReference type="FunFam" id="3.10.10.10:FF:000007">
    <property type="entry name" value="Retrovirus-related Pol polyprotein from transposon 17.6-like Protein"/>
    <property type="match status" value="1"/>
</dbReference>
<dbReference type="SUPFAM" id="SSF53098">
    <property type="entry name" value="Ribonuclease H-like"/>
    <property type="match status" value="1"/>
</dbReference>
<keyword evidence="7" id="KW-0540">Nuclease</keyword>
<dbReference type="EC" id="3.1.26.4" evidence="2"/>
<evidence type="ECO:0000259" key="14">
    <source>
        <dbReference type="PROSITE" id="PS50158"/>
    </source>
</evidence>
<dbReference type="InterPro" id="IPR043502">
    <property type="entry name" value="DNA/RNA_pol_sf"/>
</dbReference>
<evidence type="ECO:0000313" key="20">
    <source>
        <dbReference type="Proteomes" id="UP000007267"/>
    </source>
</evidence>
<feature type="domain" description="CCHC-type" evidence="14">
    <location>
        <begin position="317"/>
        <end position="331"/>
    </location>
</feature>
<reference evidence="19" key="3">
    <citation type="submission" date="2025-08" db="UniProtKB">
        <authorList>
            <consortium name="Ensembl"/>
        </authorList>
    </citation>
    <scope>IDENTIFICATION</scope>
</reference>
<dbReference type="SUPFAM" id="SSF57756">
    <property type="entry name" value="Retrovirus zinc finger-like domains"/>
    <property type="match status" value="1"/>
</dbReference>
<dbReference type="FunFam" id="3.10.20.370:FF:000001">
    <property type="entry name" value="Retrovirus-related Pol polyprotein from transposon 17.6-like protein"/>
    <property type="match status" value="1"/>
</dbReference>
<dbReference type="FunFam" id="1.10.340.70:FF:000001">
    <property type="entry name" value="Retrovirus-related Pol polyprotein from transposon gypsy-like Protein"/>
    <property type="match status" value="1"/>
</dbReference>
<name>K7EYY2_PELSI</name>
<dbReference type="GO" id="GO:0015074">
    <property type="term" value="P:DNA integration"/>
    <property type="evidence" value="ECO:0007669"/>
    <property type="project" value="InterPro"/>
</dbReference>
<dbReference type="Gene3D" id="3.30.70.270">
    <property type="match status" value="2"/>
</dbReference>
<evidence type="ECO:0000256" key="2">
    <source>
        <dbReference type="ARBA" id="ARBA00012180"/>
    </source>
</evidence>
<dbReference type="InterPro" id="IPR012337">
    <property type="entry name" value="RNaseH-like_sf"/>
</dbReference>
<keyword evidence="9" id="KW-0378">Hydrolase</keyword>
<keyword evidence="10" id="KW-0695">RNA-directed DNA polymerase</keyword>
<dbReference type="PANTHER" id="PTHR37984">
    <property type="entry name" value="PROTEIN CBG26694"/>
    <property type="match status" value="1"/>
</dbReference>
<evidence type="ECO:0000313" key="19">
    <source>
        <dbReference type="Ensembl" id="ENSPSIP00000000992.1"/>
    </source>
</evidence>
<dbReference type="PROSITE" id="PS50878">
    <property type="entry name" value="RT_POL"/>
    <property type="match status" value="1"/>
</dbReference>
<dbReference type="Gene3D" id="3.10.10.10">
    <property type="entry name" value="HIV Type 1 Reverse Transcriptase, subunit A, domain 1"/>
    <property type="match status" value="1"/>
</dbReference>
<reference evidence="20" key="1">
    <citation type="submission" date="2011-10" db="EMBL/GenBank/DDBJ databases">
        <authorList>
            <consortium name="Soft-shell Turtle Genome Consortium"/>
        </authorList>
    </citation>
    <scope>NUCLEOTIDE SEQUENCE [LARGE SCALE GENOMIC DNA]</scope>
    <source>
        <strain evidence="20">Daiwa-1</strain>
    </source>
</reference>
<dbReference type="eggNOG" id="KOG1721">
    <property type="taxonomic scope" value="Eukaryota"/>
</dbReference>
<evidence type="ECO:0000256" key="5">
    <source>
        <dbReference type="ARBA" id="ARBA00022679"/>
    </source>
</evidence>
<evidence type="ECO:0000259" key="17">
    <source>
        <dbReference type="PROSITE" id="PS50878"/>
    </source>
</evidence>
<dbReference type="GO" id="GO:0006508">
    <property type="term" value="P:proteolysis"/>
    <property type="evidence" value="ECO:0007669"/>
    <property type="project" value="UniProtKB-KW"/>
</dbReference>
<dbReference type="GeneTree" id="ENSGT01050000244855"/>
<dbReference type="FunFam" id="3.30.70.270:FF:000020">
    <property type="entry name" value="Transposon Tf2-6 polyprotein-like Protein"/>
    <property type="match status" value="1"/>
</dbReference>
<keyword evidence="4" id="KW-0645">Protease</keyword>
<evidence type="ECO:0000256" key="13">
    <source>
        <dbReference type="SAM" id="MobiDB-lite"/>
    </source>
</evidence>
<keyword evidence="6" id="KW-0548">Nucleotidyltransferase</keyword>
<feature type="region of interest" description="Disordered" evidence="13">
    <location>
        <begin position="240"/>
        <end position="316"/>
    </location>
</feature>
<sequence>MEWVKETQRQNQQQQAALIRQLTTQQQEQQKQLIREVAEQMKAQQEEWMRRYPPTMVTPLSPACPEEEGPAGEGEVARLPIRLTKMGPADDPEAYLATFERVATVARWPESHWATLLAPYLTGPAQLAYRGLSDREALHYYRLKEAILDQMGITPETHRQKFRGEPYSTEVRPRAMAQKLREAAWRWLEPEQHTGPQVAEQVVLEQFVNILPAGGQRWVRRHHPSTLQEAVELMTDYEAAERADGRDRGRKATPSPRLDIGRGVQRRRSPERDGPRRWTAAARPARGEEGPREAPQPRPEPPRRQRPGTPPPARGTCFRCGQEGHFIRDCPYMDCSYAQALAGAEPEASDGQGRILRTVGIGDKTVVALVDSGCSQTIVRADLLPEGGPRGPPVWVQCVHGDSHQYATAWAQISDGDRQEWCYVVVAPRLVYPALLGRDWRGPRRALIAWRERGPPQREEGMIGDPRPGPQEGEAEGPRILELVDGDFIQEQREDPSLRHAWSAARDPQDEDAPQADRPTSPYFEVRHDRLYRVDGGQGGDSGAEQLLVPKRYRQRLMELAHANPWAGHLGAEKTVQRIIRRFYWPGIFREVQDFCGSCPECQKVRPKGVPKAPLVPLPVVGVPFARVAMDIVGPLDKSKTGHQYILVLLDYATRYPEAIPLRNVHASTLAAELVKIFARVGLPEQILTDQGTNFTSRLMNELCKLLRIERLKTAIYHPQTDGLVERFNRTLKEMLRKFVGQEPRDWDALLPALLFAIREVPQSSTGFSPFELLFGRHPRGILDIIRENWEEQGTRVQGSVQYVLNLWEKLHRLGEFAKENLEQAQAKQARYYNQGAQLRVFDPGQRVLVLLPTPGSKLLAKWQGPFEILRRVGDVDYEVKVSGRKNDTRIYHINLLKAWKQREAFWINPVPPDPELGPGDLDGATPPQAFPTGTDLTEAQRNDLEELLRTFGDVLTAEPGQTTLIHHHIETEPRKTVCERVRPVPRRMWETVRGEVQKMLQWGVVEESFSEWRSPIVLVPKPDGSLRFCIDFRKVNAQSRFDAYPMPRVDELLDRLGGARYLSTLDLTRGYWQIPLTPTSREKTAFSTPFGLYHFTRMPFGLHGAAATFQRLMDRVLREQGGWAAAYIDDIVVYSQTWEEHIQHVGAVLQALREAGLTANPRKCRFGEKEVVYLGYVVGRGQIRPVVEKVEALKSYPPPKTKKQVRQFLGLAGYYRRFIPNFAAIAAPLTDLTRAAMPQKVGWSTECEVAFQRLKESLSRDPVLAQPDFNLPFTVLTDASETGIGAVLSQGEGEEEHPVVYISRKLFPRERRYSTIEKEALAVKWALDMLRYYLLGGRFKVVTDHAPLRWIQTMKDANPRLMRWYLALQPRL</sequence>
<dbReference type="PROSITE" id="PS50994">
    <property type="entry name" value="INTEGRASE"/>
    <property type="match status" value="1"/>
</dbReference>
<dbReference type="GO" id="GO:0004190">
    <property type="term" value="F:aspartic-type endopeptidase activity"/>
    <property type="evidence" value="ECO:0007669"/>
    <property type="project" value="InterPro"/>
</dbReference>
<reference evidence="20" key="2">
    <citation type="journal article" date="2013" name="Nat. Genet.">
        <title>The draft genomes of soft-shell turtle and green sea turtle yield insights into the development and evolution of the turtle-specific body plan.</title>
        <authorList>
            <person name="Wang Z."/>
            <person name="Pascual-Anaya J."/>
            <person name="Zadissa A."/>
            <person name="Li W."/>
            <person name="Niimura Y."/>
            <person name="Huang Z."/>
            <person name="Li C."/>
            <person name="White S."/>
            <person name="Xiong Z."/>
            <person name="Fang D."/>
            <person name="Wang B."/>
            <person name="Ming Y."/>
            <person name="Chen Y."/>
            <person name="Zheng Y."/>
            <person name="Kuraku S."/>
            <person name="Pignatelli M."/>
            <person name="Herrero J."/>
            <person name="Beal K."/>
            <person name="Nozawa M."/>
            <person name="Li Q."/>
            <person name="Wang J."/>
            <person name="Zhang H."/>
            <person name="Yu L."/>
            <person name="Shigenobu S."/>
            <person name="Wang J."/>
            <person name="Liu J."/>
            <person name="Flicek P."/>
            <person name="Searle S."/>
            <person name="Wang J."/>
            <person name="Kuratani S."/>
            <person name="Yin Y."/>
            <person name="Aken B."/>
            <person name="Zhang G."/>
            <person name="Irie N."/>
        </authorList>
    </citation>
    <scope>NUCLEOTIDE SEQUENCE [LARGE SCALE GENOMIC DNA]</scope>
    <source>
        <strain evidence="20">Daiwa-1</strain>
    </source>
</reference>
<dbReference type="Gene3D" id="3.30.420.10">
    <property type="entry name" value="Ribonuclease H-like superfamily/Ribonuclease H"/>
    <property type="match status" value="1"/>
</dbReference>
<dbReference type="CDD" id="cd00303">
    <property type="entry name" value="retropepsin_like"/>
    <property type="match status" value="1"/>
</dbReference>
<feature type="domain" description="Integrase catalytic" evidence="18">
    <location>
        <begin position="620"/>
        <end position="778"/>
    </location>
</feature>
<dbReference type="GO" id="GO:0008270">
    <property type="term" value="F:zinc ion binding"/>
    <property type="evidence" value="ECO:0007669"/>
    <property type="project" value="UniProtKB-KW"/>
</dbReference>
<comment type="similarity">
    <text evidence="1">Belongs to the beta type-B retroviral polymerase family. HERV class-II K(HML-2) pol subfamily.</text>
</comment>
<dbReference type="CDD" id="cd01647">
    <property type="entry name" value="RT_LTR"/>
    <property type="match status" value="1"/>
</dbReference>
<dbReference type="SMART" id="SM00343">
    <property type="entry name" value="ZnF_C2HC"/>
    <property type="match status" value="1"/>
</dbReference>
<evidence type="ECO:0000256" key="7">
    <source>
        <dbReference type="ARBA" id="ARBA00022722"/>
    </source>
</evidence>
<dbReference type="InterPro" id="IPR001995">
    <property type="entry name" value="Peptidase_A2_cat"/>
</dbReference>
<dbReference type="Pfam" id="PF02023">
    <property type="entry name" value="SCAN"/>
    <property type="match status" value="1"/>
</dbReference>
<evidence type="ECO:0000259" key="16">
    <source>
        <dbReference type="PROSITE" id="PS50804"/>
    </source>
</evidence>
<dbReference type="SMART" id="SM00431">
    <property type="entry name" value="SCAN"/>
    <property type="match status" value="1"/>
</dbReference>
<dbReference type="EC" id="2.7.7.49" evidence="3"/>
<feature type="domain" description="Reverse transcriptase" evidence="17">
    <location>
        <begin position="1001"/>
        <end position="1179"/>
    </location>
</feature>
<dbReference type="Pfam" id="PF00665">
    <property type="entry name" value="rve"/>
    <property type="match status" value="1"/>
</dbReference>
<dbReference type="InterPro" id="IPR003309">
    <property type="entry name" value="SCAN_dom"/>
</dbReference>
<accession>K7EYY2</accession>
<dbReference type="Pfam" id="PF22938">
    <property type="entry name" value="Integrase_p58_C"/>
    <property type="match status" value="1"/>
</dbReference>
<dbReference type="InterPro" id="IPR043128">
    <property type="entry name" value="Rev_trsase/Diguanyl_cyclase"/>
</dbReference>
<evidence type="ECO:0000256" key="9">
    <source>
        <dbReference type="ARBA" id="ARBA00022801"/>
    </source>
</evidence>
<dbReference type="InterPro" id="IPR036875">
    <property type="entry name" value="Znf_CCHC_sf"/>
</dbReference>
<dbReference type="InterPro" id="IPR038269">
    <property type="entry name" value="SCAN_sf"/>
</dbReference>
<dbReference type="Pfam" id="PF00098">
    <property type="entry name" value="zf-CCHC"/>
    <property type="match status" value="1"/>
</dbReference>
<dbReference type="FunFam" id="3.30.420.10:FF:000032">
    <property type="entry name" value="Retrovirus-related Pol polyprotein from transposon 297-like Protein"/>
    <property type="match status" value="1"/>
</dbReference>
<dbReference type="InterPro" id="IPR001878">
    <property type="entry name" value="Znf_CCHC"/>
</dbReference>
<evidence type="ECO:0000256" key="10">
    <source>
        <dbReference type="ARBA" id="ARBA00022918"/>
    </source>
</evidence>
<dbReference type="InterPro" id="IPR054465">
    <property type="entry name" value="Integrase_p58-like_C"/>
</dbReference>
<dbReference type="InterPro" id="IPR000477">
    <property type="entry name" value="RT_dom"/>
</dbReference>
<dbReference type="Pfam" id="PF00078">
    <property type="entry name" value="RVT_1"/>
    <property type="match status" value="1"/>
</dbReference>
<keyword evidence="12" id="KW-0862">Zinc</keyword>
<feature type="compositionally biased region" description="Basic and acidic residues" evidence="13">
    <location>
        <begin position="451"/>
        <end position="461"/>
    </location>
</feature>
<keyword evidence="12" id="KW-0863">Zinc-finger</keyword>
<dbReference type="Gene3D" id="2.40.70.10">
    <property type="entry name" value="Acid Proteases"/>
    <property type="match status" value="1"/>
</dbReference>
<evidence type="ECO:0000256" key="6">
    <source>
        <dbReference type="ARBA" id="ARBA00022695"/>
    </source>
</evidence>
<dbReference type="InterPro" id="IPR001584">
    <property type="entry name" value="Integrase_cat-core"/>
</dbReference>
<dbReference type="eggNOG" id="KOG0017">
    <property type="taxonomic scope" value="Eukaryota"/>
</dbReference>
<dbReference type="PROSITE" id="PS50175">
    <property type="entry name" value="ASP_PROT_RETROV"/>
    <property type="match status" value="1"/>
</dbReference>
<proteinExistence type="inferred from homology"/>
<evidence type="ECO:0000256" key="3">
    <source>
        <dbReference type="ARBA" id="ARBA00012493"/>
    </source>
</evidence>
<dbReference type="PROSITE" id="PS50804">
    <property type="entry name" value="SCAN_BOX"/>
    <property type="match status" value="1"/>
</dbReference>
<dbReference type="GO" id="GO:0003964">
    <property type="term" value="F:RNA-directed DNA polymerase activity"/>
    <property type="evidence" value="ECO:0007669"/>
    <property type="project" value="UniProtKB-KW"/>
</dbReference>
<feature type="region of interest" description="Disordered" evidence="13">
    <location>
        <begin position="496"/>
        <end position="522"/>
    </location>
</feature>
<dbReference type="Proteomes" id="UP000007267">
    <property type="component" value="Unassembled WGS sequence"/>
</dbReference>
<dbReference type="InterPro" id="IPR036397">
    <property type="entry name" value="RNaseH_sf"/>
</dbReference>
<evidence type="ECO:0000256" key="12">
    <source>
        <dbReference type="PROSITE-ProRule" id="PRU00047"/>
    </source>
</evidence>
<evidence type="ECO:0000256" key="1">
    <source>
        <dbReference type="ARBA" id="ARBA00010879"/>
    </source>
</evidence>
<dbReference type="InterPro" id="IPR041588">
    <property type="entry name" value="Integrase_H2C2"/>
</dbReference>
<dbReference type="Gene3D" id="1.10.4020.10">
    <property type="entry name" value="DNA breaking-rejoining enzymes"/>
    <property type="match status" value="1"/>
</dbReference>
<dbReference type="GO" id="GO:0004523">
    <property type="term" value="F:RNA-DNA hybrid ribonuclease activity"/>
    <property type="evidence" value="ECO:0007669"/>
    <property type="project" value="UniProtKB-EC"/>
</dbReference>
<protein>
    <recommendedName>
        <fullName evidence="11">Gypsy retrotransposon integrase-like protein 1</fullName>
        <ecNumber evidence="3">2.7.7.49</ecNumber>
        <ecNumber evidence="2">3.1.26.4</ecNumber>
    </recommendedName>
</protein>
<dbReference type="PANTHER" id="PTHR37984:SF5">
    <property type="entry name" value="PROTEIN NYNRIN-LIKE"/>
    <property type="match status" value="1"/>
</dbReference>
<keyword evidence="12" id="KW-0479">Metal-binding</keyword>
<dbReference type="Ensembl" id="ENSPSIT00000000994.1">
    <property type="protein sequence ID" value="ENSPSIP00000000992.1"/>
    <property type="gene ID" value="ENSPSIG00000000994.1"/>
</dbReference>
<dbReference type="PROSITE" id="PS50158">
    <property type="entry name" value="ZF_CCHC"/>
    <property type="match status" value="1"/>
</dbReference>
<dbReference type="SUPFAM" id="SSF47353">
    <property type="entry name" value="Retrovirus capsid dimerization domain-like"/>
    <property type="match status" value="1"/>
</dbReference>
<feature type="domain" description="Peptidase A2" evidence="15">
    <location>
        <begin position="366"/>
        <end position="440"/>
    </location>
</feature>
<dbReference type="Pfam" id="PF17917">
    <property type="entry name" value="RT_RNaseH"/>
    <property type="match status" value="1"/>
</dbReference>
<evidence type="ECO:0000259" key="18">
    <source>
        <dbReference type="PROSITE" id="PS50994"/>
    </source>
</evidence>